<proteinExistence type="predicted"/>
<reference evidence="2" key="2">
    <citation type="submission" date="2025-08" db="UniProtKB">
        <authorList>
            <consortium name="Ensembl"/>
        </authorList>
    </citation>
    <scope>IDENTIFICATION</scope>
</reference>
<dbReference type="InterPro" id="IPR041994">
    <property type="entry name" value="GPKOW_KOW2"/>
</dbReference>
<dbReference type="PANTHER" id="PTHR15818:SF2">
    <property type="entry name" value="G-PATCH DOMAIN AND KOW MOTIFS-CONTAINING PROTEIN"/>
    <property type="match status" value="1"/>
</dbReference>
<dbReference type="Ensembl" id="ENSCSAVT00000002352.1">
    <property type="protein sequence ID" value="ENSCSAVP00000002314.1"/>
    <property type="gene ID" value="ENSCSAVG00000001352.1"/>
</dbReference>
<evidence type="ECO:0000256" key="1">
    <source>
        <dbReference type="SAM" id="MobiDB-lite"/>
    </source>
</evidence>
<dbReference type="Proteomes" id="UP000007875">
    <property type="component" value="Unassembled WGS sequence"/>
</dbReference>
<organism evidence="2 3">
    <name type="scientific">Ciona savignyi</name>
    <name type="common">Pacific transparent sea squirt</name>
    <dbReference type="NCBI Taxonomy" id="51511"/>
    <lineage>
        <taxon>Eukaryota</taxon>
        <taxon>Metazoa</taxon>
        <taxon>Chordata</taxon>
        <taxon>Tunicata</taxon>
        <taxon>Ascidiacea</taxon>
        <taxon>Phlebobranchia</taxon>
        <taxon>Cionidae</taxon>
        <taxon>Ciona</taxon>
    </lineage>
</organism>
<reference evidence="3" key="1">
    <citation type="submission" date="2003-08" db="EMBL/GenBank/DDBJ databases">
        <authorList>
            <person name="Birren B."/>
            <person name="Nusbaum C."/>
            <person name="Abebe A."/>
            <person name="Abouelleil A."/>
            <person name="Adekoya E."/>
            <person name="Ait-zahra M."/>
            <person name="Allen N."/>
            <person name="Allen T."/>
            <person name="An P."/>
            <person name="Anderson M."/>
            <person name="Anderson S."/>
            <person name="Arachchi H."/>
            <person name="Armbruster J."/>
            <person name="Bachantsang P."/>
            <person name="Baldwin J."/>
            <person name="Barry A."/>
            <person name="Bayul T."/>
            <person name="Blitshsteyn B."/>
            <person name="Bloom T."/>
            <person name="Blye J."/>
            <person name="Boguslavskiy L."/>
            <person name="Borowsky M."/>
            <person name="Boukhgalter B."/>
            <person name="Brunache A."/>
            <person name="Butler J."/>
            <person name="Calixte N."/>
            <person name="Calvo S."/>
            <person name="Camarata J."/>
            <person name="Campo K."/>
            <person name="Chang J."/>
            <person name="Cheshatsang Y."/>
            <person name="Citroen M."/>
            <person name="Collymore A."/>
            <person name="Considine T."/>
            <person name="Cook A."/>
            <person name="Cooke P."/>
            <person name="Corum B."/>
            <person name="Cuomo C."/>
            <person name="David R."/>
            <person name="Dawoe T."/>
            <person name="Degray S."/>
            <person name="Dodge S."/>
            <person name="Dooley K."/>
            <person name="Dorje P."/>
            <person name="Dorjee K."/>
            <person name="Dorris L."/>
            <person name="Duffey N."/>
            <person name="Dupes A."/>
            <person name="Elkins T."/>
            <person name="Engels R."/>
            <person name="Erickson J."/>
            <person name="Farina A."/>
            <person name="Faro S."/>
            <person name="Ferreira P."/>
            <person name="Fischer H."/>
            <person name="Fitzgerald M."/>
            <person name="Foley K."/>
            <person name="Gage D."/>
            <person name="Galagan J."/>
            <person name="Gearin G."/>
            <person name="Gnerre S."/>
            <person name="Gnirke A."/>
            <person name="Goyette A."/>
            <person name="Graham J."/>
            <person name="Grandbois E."/>
            <person name="Gyaltsen K."/>
            <person name="Hafez N."/>
            <person name="Hagopian D."/>
            <person name="Hagos B."/>
            <person name="Hall J."/>
            <person name="Hatcher B."/>
            <person name="Heller A."/>
            <person name="Higgins H."/>
            <person name="Honan T."/>
            <person name="Horn A."/>
            <person name="Houde N."/>
            <person name="Hughes L."/>
            <person name="Hulme W."/>
            <person name="Husby E."/>
            <person name="Iliev I."/>
            <person name="Jaffe D."/>
            <person name="Jones C."/>
            <person name="Kamal M."/>
            <person name="Kamat A."/>
            <person name="Kamvysselis M."/>
            <person name="Karlsson E."/>
            <person name="Kells C."/>
            <person name="Kieu A."/>
            <person name="Kisner P."/>
            <person name="Kodira C."/>
            <person name="Kulbokas E."/>
            <person name="Labutti K."/>
            <person name="Lama D."/>
            <person name="Landers T."/>
            <person name="Leger J."/>
            <person name="Levine S."/>
            <person name="Lewis D."/>
            <person name="Lewis T."/>
            <person name="Lindblad-toh K."/>
            <person name="Liu X."/>
            <person name="Lokyitsang T."/>
            <person name="Lokyitsang Y."/>
            <person name="Lucien O."/>
            <person name="Lui A."/>
            <person name="Ma L.J."/>
            <person name="Mabbitt R."/>
            <person name="Macdonald J."/>
            <person name="Maclean C."/>
            <person name="Major J."/>
            <person name="Manning J."/>
            <person name="Marabella R."/>
            <person name="Maru K."/>
            <person name="Matthews C."/>
            <person name="Mauceli E."/>
            <person name="Mccarthy M."/>
            <person name="Mcdonough S."/>
            <person name="Mcghee T."/>
            <person name="Meldrim J."/>
            <person name="Meneus L."/>
            <person name="Mesirov J."/>
            <person name="Mihalev A."/>
            <person name="Mihova T."/>
            <person name="Mikkelsen T."/>
            <person name="Mlenga V."/>
            <person name="Moru K."/>
            <person name="Mozes J."/>
            <person name="Mulrain L."/>
            <person name="Munson G."/>
            <person name="Naylor J."/>
            <person name="Newes C."/>
            <person name="Nguyen C."/>
            <person name="Nguyen N."/>
            <person name="Nguyen T."/>
            <person name="Nicol R."/>
            <person name="Nielsen C."/>
            <person name="Nizzari M."/>
            <person name="Norbu C."/>
            <person name="Norbu N."/>
            <person name="O'donnell P."/>
            <person name="Okoawo O."/>
            <person name="O'leary S."/>
            <person name="Omotosho B."/>
            <person name="O'neill K."/>
            <person name="Osman S."/>
            <person name="Parker S."/>
            <person name="Perrin D."/>
            <person name="Phunkhang P."/>
            <person name="Piqani B."/>
            <person name="Purcell S."/>
            <person name="Rachupka T."/>
            <person name="Ramasamy U."/>
            <person name="Rameau R."/>
            <person name="Ray V."/>
            <person name="Raymond C."/>
            <person name="Retta R."/>
            <person name="Richardson S."/>
            <person name="Rise C."/>
            <person name="Rodriguez J."/>
            <person name="Rogers J."/>
            <person name="Rogov P."/>
            <person name="Rutman M."/>
            <person name="Schupbach R."/>
            <person name="Seaman C."/>
            <person name="Settipalli S."/>
            <person name="Sharpe T."/>
            <person name="Sheridan J."/>
            <person name="Sherpa N."/>
            <person name="Shi J."/>
            <person name="Smirnov S."/>
            <person name="Smith C."/>
            <person name="Sougnez C."/>
            <person name="Spencer B."/>
            <person name="Stalker J."/>
            <person name="Stange-thomann N."/>
            <person name="Stavropoulos S."/>
            <person name="Stetson K."/>
            <person name="Stone C."/>
            <person name="Stone S."/>
            <person name="Stubbs M."/>
            <person name="Talamas J."/>
            <person name="Tchuinga P."/>
            <person name="Tenzing P."/>
            <person name="Tesfaye S."/>
            <person name="Theodore J."/>
            <person name="Thoulutsang Y."/>
            <person name="Topham K."/>
            <person name="Towey S."/>
            <person name="Tsamla T."/>
            <person name="Tsomo N."/>
            <person name="Vallee D."/>
            <person name="Vassiliev H."/>
            <person name="Venkataraman V."/>
            <person name="Vinson J."/>
            <person name="Vo A."/>
            <person name="Wade C."/>
            <person name="Wang S."/>
            <person name="Wangchuk T."/>
            <person name="Wangdi T."/>
            <person name="Whittaker C."/>
            <person name="Wilkinson J."/>
            <person name="Wu Y."/>
            <person name="Wyman D."/>
            <person name="Yadav S."/>
            <person name="Yang S."/>
            <person name="Yang X."/>
            <person name="Yeager S."/>
            <person name="Yee E."/>
            <person name="Young G."/>
            <person name="Zainoun J."/>
            <person name="Zembeck L."/>
            <person name="Zimmer A."/>
            <person name="Zody M."/>
            <person name="Lander E."/>
        </authorList>
    </citation>
    <scope>NUCLEOTIDE SEQUENCE [LARGE SCALE GENOMIC DNA]</scope>
</reference>
<dbReference type="eggNOG" id="KOG4315">
    <property type="taxonomic scope" value="Eukaryota"/>
</dbReference>
<evidence type="ECO:0000313" key="2">
    <source>
        <dbReference type="Ensembl" id="ENSCSAVP00000002314.1"/>
    </source>
</evidence>
<feature type="region of interest" description="Disordered" evidence="1">
    <location>
        <begin position="1"/>
        <end position="57"/>
    </location>
</feature>
<dbReference type="OMA" id="RENYEHK"/>
<sequence>MKYGEEIPRSGHQGAGRDRGGAEGNPQKHPDNKTHHKRRNENNSVKSVKRSRPDATRRTWLQPHLRVRMVDNKYRRGKYFREKLVVLDVLDIGGRCVCKSQQGTILDDVREEMLETVVPKSVCDTYVLITSRGSKHAGQLARILEKDRSKCRAYLQLLADRDVCLDLSFDDICEYVGDVEANSHF</sequence>
<accession>H2YAG6</accession>
<dbReference type="CDD" id="cd13153">
    <property type="entry name" value="KOW_GPKOW_B"/>
    <property type="match status" value="1"/>
</dbReference>
<dbReference type="GO" id="GO:0000398">
    <property type="term" value="P:mRNA splicing, via spliceosome"/>
    <property type="evidence" value="ECO:0007669"/>
    <property type="project" value="InterPro"/>
</dbReference>
<dbReference type="AlphaFoldDB" id="H2YAG6"/>
<dbReference type="HOGENOM" id="CLU_1460813_0_0_1"/>
<reference evidence="2" key="3">
    <citation type="submission" date="2025-09" db="UniProtKB">
        <authorList>
            <consortium name="Ensembl"/>
        </authorList>
    </citation>
    <scope>IDENTIFICATION</scope>
</reference>
<keyword evidence="3" id="KW-1185">Reference proteome</keyword>
<dbReference type="Pfam" id="PF25088">
    <property type="entry name" value="GPKOW_C"/>
    <property type="match status" value="1"/>
</dbReference>
<dbReference type="PANTHER" id="PTHR15818">
    <property type="entry name" value="G PATCH AND KOW-CONTAINING"/>
    <property type="match status" value="1"/>
</dbReference>
<dbReference type="InterPro" id="IPR045166">
    <property type="entry name" value="Spp2-like"/>
</dbReference>
<dbReference type="GeneTree" id="ENSGT00390000015154"/>
<protein>
    <submittedName>
        <fullName evidence="2">Uncharacterized protein</fullName>
    </submittedName>
</protein>
<dbReference type="GO" id="GO:0005681">
    <property type="term" value="C:spliceosomal complex"/>
    <property type="evidence" value="ECO:0007669"/>
    <property type="project" value="TreeGrafter"/>
</dbReference>
<name>H2YAG6_CIOSA</name>
<evidence type="ECO:0000313" key="3">
    <source>
        <dbReference type="Proteomes" id="UP000007875"/>
    </source>
</evidence>
<dbReference type="STRING" id="51511.ENSCSAVP00000002314"/>
<dbReference type="InParanoid" id="H2YAG6"/>
<feature type="compositionally biased region" description="Basic and acidic residues" evidence="1">
    <location>
        <begin position="1"/>
        <end position="33"/>
    </location>
</feature>